<reference evidence="1 2" key="1">
    <citation type="journal article" date="2021" name="bioRxiv">
        <title>Chromosome-scale and haplotype-resolved genome assembly of a tetraploid potato cultivar.</title>
        <authorList>
            <person name="Sun H."/>
            <person name="Jiao W.-B."/>
            <person name="Krause K."/>
            <person name="Campoy J.A."/>
            <person name="Goel M."/>
            <person name="Folz-Donahue K."/>
            <person name="Kukat C."/>
            <person name="Huettel B."/>
            <person name="Schneeberger K."/>
        </authorList>
    </citation>
    <scope>NUCLEOTIDE SEQUENCE [LARGE SCALE GENOMIC DNA]</scope>
    <source>
        <strain evidence="1">SolTubOtavaFocal</strain>
        <tissue evidence="1">Leaves</tissue>
    </source>
</reference>
<name>A0ABQ7UEN3_SOLTU</name>
<dbReference type="EMBL" id="JAIVGD010000019">
    <property type="protein sequence ID" value="KAH0748106.1"/>
    <property type="molecule type" value="Genomic_DNA"/>
</dbReference>
<protein>
    <submittedName>
        <fullName evidence="1">Uncharacterized protein</fullName>
    </submittedName>
</protein>
<sequence>MGETRETIRRIPDLDESENLHVVAMEIDSVTRLIYSGTKCNFIHCFRNPGGDYEWANLDKPPPRYWLMKMAALLGYVDESVYDRWLERKKSERMLNSYKMLAADFDRKRVNIYYSDLTFLHMLMQAMNDHVLLEIKVCSCNPGDAE</sequence>
<dbReference type="Proteomes" id="UP000826656">
    <property type="component" value="Unassembled WGS sequence"/>
</dbReference>
<evidence type="ECO:0000313" key="1">
    <source>
        <dbReference type="EMBL" id="KAH0748106.1"/>
    </source>
</evidence>
<comment type="caution">
    <text evidence="1">The sequence shown here is derived from an EMBL/GenBank/DDBJ whole genome shotgun (WGS) entry which is preliminary data.</text>
</comment>
<evidence type="ECO:0000313" key="2">
    <source>
        <dbReference type="Proteomes" id="UP000826656"/>
    </source>
</evidence>
<keyword evidence="2" id="KW-1185">Reference proteome</keyword>
<proteinExistence type="predicted"/>
<gene>
    <name evidence="1" type="ORF">KY290_027338</name>
</gene>
<accession>A0ABQ7UEN3</accession>
<organism evidence="1 2">
    <name type="scientific">Solanum tuberosum</name>
    <name type="common">Potato</name>
    <dbReference type="NCBI Taxonomy" id="4113"/>
    <lineage>
        <taxon>Eukaryota</taxon>
        <taxon>Viridiplantae</taxon>
        <taxon>Streptophyta</taxon>
        <taxon>Embryophyta</taxon>
        <taxon>Tracheophyta</taxon>
        <taxon>Spermatophyta</taxon>
        <taxon>Magnoliopsida</taxon>
        <taxon>eudicotyledons</taxon>
        <taxon>Gunneridae</taxon>
        <taxon>Pentapetalae</taxon>
        <taxon>asterids</taxon>
        <taxon>lamiids</taxon>
        <taxon>Solanales</taxon>
        <taxon>Solanaceae</taxon>
        <taxon>Solanoideae</taxon>
        <taxon>Solaneae</taxon>
        <taxon>Solanum</taxon>
    </lineage>
</organism>